<reference evidence="4 5" key="2">
    <citation type="submission" date="2018-11" db="EMBL/GenBank/DDBJ databases">
        <authorList>
            <consortium name="Pathogen Informatics"/>
        </authorList>
    </citation>
    <scope>NUCLEOTIDE SEQUENCE [LARGE SCALE GENOMIC DNA]</scope>
</reference>
<dbReference type="OrthoDB" id="1107506at2759"/>
<dbReference type="WBParaSite" id="TCLT_0000654801-mRNA-1">
    <property type="protein sequence ID" value="TCLT_0000654801-mRNA-1"/>
    <property type="gene ID" value="TCLT_0000654801"/>
</dbReference>
<dbReference type="AlphaFoldDB" id="A0A0N5D141"/>
<comment type="subcellular location">
    <subcellularLocation>
        <location evidence="1">Mitochondrion</location>
    </subcellularLocation>
</comment>
<dbReference type="InterPro" id="IPR036549">
    <property type="entry name" value="CX6/COA6-like_sf"/>
</dbReference>
<proteinExistence type="predicted"/>
<evidence type="ECO:0000256" key="1">
    <source>
        <dbReference type="ARBA" id="ARBA00004173"/>
    </source>
</evidence>
<dbReference type="GO" id="GO:0045277">
    <property type="term" value="C:respiratory chain complex IV"/>
    <property type="evidence" value="ECO:0007669"/>
    <property type="project" value="InterPro"/>
</dbReference>
<gene>
    <name evidence="4" type="ORF">TCLT_LOCUS6537</name>
</gene>
<protein>
    <submittedName>
        <fullName evidence="6">CX9C domain-containing protein</fullName>
    </submittedName>
</protein>
<dbReference type="PANTHER" id="PTHR11387">
    <property type="entry name" value="CYTOCHROME C OXIDASE SUBUNIT 6B"/>
    <property type="match status" value="1"/>
</dbReference>
<evidence type="ECO:0000256" key="3">
    <source>
        <dbReference type="ARBA" id="ARBA00023157"/>
    </source>
</evidence>
<name>A0A0N5D141_THECL</name>
<keyword evidence="5" id="KW-1185">Reference proteome</keyword>
<organism evidence="6">
    <name type="scientific">Thelazia callipaeda</name>
    <name type="common">Oriental eyeworm</name>
    <name type="synonym">Parasitic nematode</name>
    <dbReference type="NCBI Taxonomy" id="103827"/>
    <lineage>
        <taxon>Eukaryota</taxon>
        <taxon>Metazoa</taxon>
        <taxon>Ecdysozoa</taxon>
        <taxon>Nematoda</taxon>
        <taxon>Chromadorea</taxon>
        <taxon>Rhabditida</taxon>
        <taxon>Spirurina</taxon>
        <taxon>Spiruromorpha</taxon>
        <taxon>Thelazioidea</taxon>
        <taxon>Thelaziidae</taxon>
        <taxon>Thelazia</taxon>
    </lineage>
</organism>
<evidence type="ECO:0000256" key="2">
    <source>
        <dbReference type="ARBA" id="ARBA00023128"/>
    </source>
</evidence>
<accession>A0A0N5D141</accession>
<evidence type="ECO:0000313" key="4">
    <source>
        <dbReference type="EMBL" id="VDN03898.1"/>
    </source>
</evidence>
<dbReference type="EMBL" id="UYYF01004424">
    <property type="protein sequence ID" value="VDN03898.1"/>
    <property type="molecule type" value="Genomic_DNA"/>
</dbReference>
<dbReference type="SUPFAM" id="SSF47694">
    <property type="entry name" value="Cytochrome c oxidase subunit h"/>
    <property type="match status" value="1"/>
</dbReference>
<dbReference type="InterPro" id="IPR048280">
    <property type="entry name" value="COX6B-like"/>
</dbReference>
<sequence length="111" mass="13679">MSEKFDPIPDTFDEQMQKLKQKYNEYKAREEITPKWFDRENNEQQYKAEIEKFFFSSSNYIRYPQMKCTKHCSDYFADYHRCIEILGKQYEPCNFFKIVFTNLCPSTWTME</sequence>
<evidence type="ECO:0000313" key="6">
    <source>
        <dbReference type="WBParaSite" id="TCLT_0000654801-mRNA-1"/>
    </source>
</evidence>
<reference evidence="6" key="1">
    <citation type="submission" date="2017-02" db="UniProtKB">
        <authorList>
            <consortium name="WormBaseParasite"/>
        </authorList>
    </citation>
    <scope>IDENTIFICATION</scope>
</reference>
<dbReference type="STRING" id="103827.A0A0N5D141"/>
<dbReference type="OMA" id="RYPQCKA"/>
<dbReference type="Gene3D" id="1.10.10.140">
    <property type="entry name" value="Cytochrome c oxidase, subunit VIb"/>
    <property type="match status" value="1"/>
</dbReference>
<dbReference type="InterPro" id="IPR003213">
    <property type="entry name" value="Cyt_c_oxidase_su6B"/>
</dbReference>
<dbReference type="Proteomes" id="UP000276776">
    <property type="component" value="Unassembled WGS sequence"/>
</dbReference>
<dbReference type="GO" id="GO:0005739">
    <property type="term" value="C:mitochondrion"/>
    <property type="evidence" value="ECO:0007669"/>
    <property type="project" value="UniProtKB-SubCell"/>
</dbReference>
<dbReference type="Pfam" id="PF02297">
    <property type="entry name" value="COX6B"/>
    <property type="match status" value="1"/>
</dbReference>
<evidence type="ECO:0000313" key="5">
    <source>
        <dbReference type="Proteomes" id="UP000276776"/>
    </source>
</evidence>
<keyword evidence="3" id="KW-1015">Disulfide bond</keyword>
<keyword evidence="2" id="KW-0496">Mitochondrion</keyword>